<keyword evidence="1" id="KW-0472">Membrane</keyword>
<dbReference type="EMBL" id="VOTZ01000010">
    <property type="protein sequence ID" value="MCQ1538528.1"/>
    <property type="molecule type" value="Genomic_DNA"/>
</dbReference>
<keyword evidence="3" id="KW-1185">Reference proteome</keyword>
<gene>
    <name evidence="2" type="ORF">FTO68_05950</name>
</gene>
<feature type="transmembrane region" description="Helical" evidence="1">
    <location>
        <begin position="118"/>
        <end position="137"/>
    </location>
</feature>
<dbReference type="RefSeq" id="WP_255332473.1">
    <property type="nucleotide sequence ID" value="NZ_VOTZ01000010.1"/>
</dbReference>
<feature type="transmembrane region" description="Helical" evidence="1">
    <location>
        <begin position="149"/>
        <end position="171"/>
    </location>
</feature>
<protein>
    <submittedName>
        <fullName evidence="2">Uncharacterized protein</fullName>
    </submittedName>
</protein>
<keyword evidence="1" id="KW-0812">Transmembrane</keyword>
<proteinExistence type="predicted"/>
<evidence type="ECO:0000313" key="2">
    <source>
        <dbReference type="EMBL" id="MCQ1538528.1"/>
    </source>
</evidence>
<organism evidence="2 3">
    <name type="scientific">Methanocalculus taiwanensis</name>
    <dbReference type="NCBI Taxonomy" id="106207"/>
    <lineage>
        <taxon>Archaea</taxon>
        <taxon>Methanobacteriati</taxon>
        <taxon>Methanobacteriota</taxon>
        <taxon>Stenosarchaea group</taxon>
        <taxon>Methanomicrobia</taxon>
        <taxon>Methanomicrobiales</taxon>
        <taxon>Methanocalculaceae</taxon>
        <taxon>Methanocalculus</taxon>
    </lineage>
</organism>
<sequence>MEAREYEYPEREFGPPPEDPDEIALVELKLLNVIQLFNTLDPSPFYEKELDTDAEEYIYDSFEEIPFDQPVRIIVYLPLALISNEVKENIKKAVENHFLYLGSLAEHALSVQWRRERLNLAIGIVFLFFCLTISQHASDIFEQGSLAELIAESLIIIGWVALWKPVQFFLYDLWPIRKRRRLCEKIAVSDLVVKPALA</sequence>
<name>A0ABD4THV7_9EURY</name>
<evidence type="ECO:0000313" key="3">
    <source>
        <dbReference type="Proteomes" id="UP001524383"/>
    </source>
</evidence>
<reference evidence="2 3" key="1">
    <citation type="submission" date="2019-08" db="EMBL/GenBank/DDBJ databases">
        <authorList>
            <person name="Chen S.-C."/>
            <person name="Lai M.-C."/>
            <person name="You Y.-T."/>
        </authorList>
    </citation>
    <scope>NUCLEOTIDE SEQUENCE [LARGE SCALE GENOMIC DNA]</scope>
    <source>
        <strain evidence="2 3">P2F9704a</strain>
    </source>
</reference>
<keyword evidence="1" id="KW-1133">Transmembrane helix</keyword>
<accession>A0ABD4THV7</accession>
<evidence type="ECO:0000256" key="1">
    <source>
        <dbReference type="SAM" id="Phobius"/>
    </source>
</evidence>
<dbReference type="AlphaFoldDB" id="A0ABD4THV7"/>
<dbReference type="Proteomes" id="UP001524383">
    <property type="component" value="Unassembled WGS sequence"/>
</dbReference>
<comment type="caution">
    <text evidence="2">The sequence shown here is derived from an EMBL/GenBank/DDBJ whole genome shotgun (WGS) entry which is preliminary data.</text>
</comment>